<dbReference type="Pfam" id="PF01547">
    <property type="entry name" value="SBP_bac_1"/>
    <property type="match status" value="1"/>
</dbReference>
<evidence type="ECO:0000313" key="3">
    <source>
        <dbReference type="Proteomes" id="UP000008467"/>
    </source>
</evidence>
<proteinExistence type="predicted"/>
<name>F2JKE5_CELLD</name>
<dbReference type="HOGENOM" id="CLU_031285_12_0_9"/>
<dbReference type="STRING" id="642492.Clole_3982"/>
<dbReference type="SUPFAM" id="SSF53850">
    <property type="entry name" value="Periplasmic binding protein-like II"/>
    <property type="match status" value="1"/>
</dbReference>
<feature type="transmembrane region" description="Helical" evidence="1">
    <location>
        <begin position="6"/>
        <end position="30"/>
    </location>
</feature>
<dbReference type="eggNOG" id="COG1653">
    <property type="taxonomic scope" value="Bacteria"/>
</dbReference>
<keyword evidence="1" id="KW-0472">Membrane</keyword>
<dbReference type="Gene3D" id="3.40.190.10">
    <property type="entry name" value="Periplasmic binding protein-like II"/>
    <property type="match status" value="2"/>
</dbReference>
<reference evidence="2 3" key="1">
    <citation type="journal article" date="2011" name="J. Bacteriol.">
        <title>Complete genome sequence of the cellulose-degrading bacterium Cellulosilyticum lentocellum.</title>
        <authorList>
            <consortium name="US DOE Joint Genome Institute"/>
            <person name="Miller D.A."/>
            <person name="Suen G."/>
            <person name="Bruce D."/>
            <person name="Copeland A."/>
            <person name="Cheng J.F."/>
            <person name="Detter C."/>
            <person name="Goodwin L.A."/>
            <person name="Han C.S."/>
            <person name="Hauser L.J."/>
            <person name="Land M.L."/>
            <person name="Lapidus A."/>
            <person name="Lucas S."/>
            <person name="Meincke L."/>
            <person name="Pitluck S."/>
            <person name="Tapia R."/>
            <person name="Teshima H."/>
            <person name="Woyke T."/>
            <person name="Fox B.G."/>
            <person name="Angert E.R."/>
            <person name="Currie C.R."/>
        </authorList>
    </citation>
    <scope>NUCLEOTIDE SEQUENCE [LARGE SCALE GENOMIC DNA]</scope>
    <source>
        <strain evidence="3">ATCC 49066 / DSM 5427 / NCIMB 11756 / RHM5</strain>
    </source>
</reference>
<evidence type="ECO:0000256" key="1">
    <source>
        <dbReference type="SAM" id="Phobius"/>
    </source>
</evidence>
<dbReference type="EMBL" id="CP002582">
    <property type="protein sequence ID" value="ADZ85660.1"/>
    <property type="molecule type" value="Genomic_DNA"/>
</dbReference>
<dbReference type="PANTHER" id="PTHR43649:SF14">
    <property type="entry name" value="BLR3389 PROTEIN"/>
    <property type="match status" value="1"/>
</dbReference>
<organism evidence="2 3">
    <name type="scientific">Cellulosilyticum lentocellum (strain ATCC 49066 / DSM 5427 / NCIMB 11756 / RHM5)</name>
    <name type="common">Clostridium lentocellum</name>
    <dbReference type="NCBI Taxonomy" id="642492"/>
    <lineage>
        <taxon>Bacteria</taxon>
        <taxon>Bacillati</taxon>
        <taxon>Bacillota</taxon>
        <taxon>Clostridia</taxon>
        <taxon>Lachnospirales</taxon>
        <taxon>Cellulosilyticaceae</taxon>
        <taxon>Cellulosilyticum</taxon>
    </lineage>
</organism>
<keyword evidence="1" id="KW-0812">Transmembrane</keyword>
<dbReference type="Proteomes" id="UP000008467">
    <property type="component" value="Chromosome"/>
</dbReference>
<keyword evidence="1" id="KW-1133">Transmembrane helix</keyword>
<protein>
    <submittedName>
        <fullName evidence="2">Extracellular solute-binding protein family 1</fullName>
    </submittedName>
</protein>
<dbReference type="KEGG" id="cle:Clole_3982"/>
<dbReference type="InterPro" id="IPR006059">
    <property type="entry name" value="SBP"/>
</dbReference>
<dbReference type="InterPro" id="IPR050490">
    <property type="entry name" value="Bact_solute-bd_prot1"/>
</dbReference>
<keyword evidence="3" id="KW-1185">Reference proteome</keyword>
<dbReference type="PANTHER" id="PTHR43649">
    <property type="entry name" value="ARABINOSE-BINDING PROTEIN-RELATED"/>
    <property type="match status" value="1"/>
</dbReference>
<evidence type="ECO:0000313" key="2">
    <source>
        <dbReference type="EMBL" id="ADZ85660.1"/>
    </source>
</evidence>
<accession>F2JKE5</accession>
<sequence length="428" mass="48489">MGDDKFVSRVIIGIIGALTAILGILLYVMYSDVKKTENINAKGLLVKTIKIWTIHGGIETILNEVAREYESKHEGIKIEITTFKNEVYQSTIQNAAITNELPDIYFFWGYEKLKKYVDLDLVWNISEAMRKYYDGEPPLPGAMDGVTYDGEIYGMPINGWSSTLFCNSELFKKYNLAYPTTYNEFIEIIEKFKEKGVVPISSSAKEMWMNSLYYMDLVLKEGSVQGVYAASKDRSLFKTEQFHKAAKNMERLIATQPWEDNYLENDAYDAAYLFTQGKSAMLLSGSWSASIIEGEESKVKDKVDVITFPGLPDSVGVGGYADALVVSKQSQIAVDEELQKLYFDIIKEVSRKAIETDGIGLPAYENQIINQEKFPTLYKCAQVAPTKAIHPAYDQIFDEDLSDVYYDLLEQLMNRKINADEFIEGLSQ</sequence>
<gene>
    <name evidence="2" type="ordered locus">Clole_3982</name>
</gene>
<dbReference type="AlphaFoldDB" id="F2JKE5"/>
<dbReference type="RefSeq" id="WP_013658933.1">
    <property type="nucleotide sequence ID" value="NC_015275.1"/>
</dbReference>